<protein>
    <recommendedName>
        <fullName evidence="6">UspA domain-containing protein</fullName>
    </recommendedName>
</protein>
<feature type="domain" description="UspA" evidence="6">
    <location>
        <begin position="189"/>
        <end position="339"/>
    </location>
</feature>
<comment type="similarity">
    <text evidence="2">Belongs to the universal stress protein A family.</text>
</comment>
<dbReference type="GO" id="GO:0005737">
    <property type="term" value="C:cytoplasm"/>
    <property type="evidence" value="ECO:0007669"/>
    <property type="project" value="UniProtKB-SubCell"/>
</dbReference>
<dbReference type="SUPFAM" id="SSF52402">
    <property type="entry name" value="Adenine nucleotide alpha hydrolases-like"/>
    <property type="match status" value="2"/>
</dbReference>
<dbReference type="STRING" id="305900.GV64_05325"/>
<dbReference type="AlphaFoldDB" id="A0A081K7W1"/>
<dbReference type="Pfam" id="PF00582">
    <property type="entry name" value="Usp"/>
    <property type="match status" value="2"/>
</dbReference>
<name>A0A081K7W1_9GAMM</name>
<comment type="subcellular location">
    <subcellularLocation>
        <location evidence="1">Cytoplasm</location>
    </subcellularLocation>
</comment>
<evidence type="ECO:0000256" key="5">
    <source>
        <dbReference type="SAM" id="Coils"/>
    </source>
</evidence>
<keyword evidence="5" id="KW-0175">Coiled coil</keyword>
<dbReference type="RefSeq" id="WP_020581236.1">
    <property type="nucleotide sequence ID" value="NZ_JOJP01000001.1"/>
</dbReference>
<evidence type="ECO:0000313" key="7">
    <source>
        <dbReference type="EMBL" id="KEI70237.1"/>
    </source>
</evidence>
<dbReference type="Gene3D" id="3.40.50.12370">
    <property type="match status" value="1"/>
</dbReference>
<dbReference type="PANTHER" id="PTHR47892">
    <property type="entry name" value="UNIVERSAL STRESS PROTEIN E"/>
    <property type="match status" value="1"/>
</dbReference>
<accession>A0A081K7W1</accession>
<dbReference type="CDD" id="cd00293">
    <property type="entry name" value="USP-like"/>
    <property type="match status" value="1"/>
</dbReference>
<evidence type="ECO:0000256" key="2">
    <source>
        <dbReference type="ARBA" id="ARBA00008791"/>
    </source>
</evidence>
<dbReference type="InterPro" id="IPR006016">
    <property type="entry name" value="UspA"/>
</dbReference>
<feature type="coiled-coil region" evidence="5">
    <location>
        <begin position="91"/>
        <end position="118"/>
    </location>
</feature>
<keyword evidence="8" id="KW-1185">Reference proteome</keyword>
<feature type="domain" description="UspA" evidence="6">
    <location>
        <begin position="38"/>
        <end position="176"/>
    </location>
</feature>
<comment type="function">
    <text evidence="4">Required for resistance to DNA-damaging agents.</text>
</comment>
<dbReference type="eggNOG" id="COG0589">
    <property type="taxonomic scope" value="Bacteria"/>
</dbReference>
<reference evidence="7 8" key="1">
    <citation type="submission" date="2014-06" db="EMBL/GenBank/DDBJ databases">
        <title>Whole Genome Sequences of Three Symbiotic Endozoicomonas Bacteria.</title>
        <authorList>
            <person name="Neave M.J."/>
            <person name="Apprill A."/>
            <person name="Voolstra C.R."/>
        </authorList>
    </citation>
    <scope>NUCLEOTIDE SEQUENCE [LARGE SCALE GENOMIC DNA]</scope>
    <source>
        <strain evidence="7 8">DSM 22380</strain>
    </source>
</reference>
<sequence>MFYKSSTALIRRISGRETNSCDTEQGCYRFETKLMHAFRSILLAVTRQHTSDMELQQAFRLALDNRATLLIALFDHSLETLHHLQFIPLEKRLEDHLRQQLEDELERLKAMAWEQGIEAETLIVPGRPRLAIHKMIKEYHIDLVIKLADASGALTRKQLTGNDLALLRKCPVPILMMSDRDQLADFNGKVMVAMDAGDPDSDAHDLNRTLLQYGVYLASQENAALHLVSVWNVPLGKRSLKTLSDEELYELQEITQRRYHNKLQEIMQEVGVTENDEQQPVSIHLLRGNPATEIQQLANELNVDVIVMGTLGRHKEGILVGNTAENIMNSIYCSILAVKPEGFISPLAAEAASS</sequence>
<evidence type="ECO:0000256" key="1">
    <source>
        <dbReference type="ARBA" id="ARBA00004496"/>
    </source>
</evidence>
<dbReference type="InterPro" id="IPR006015">
    <property type="entry name" value="Universal_stress_UspA"/>
</dbReference>
<dbReference type="EMBL" id="JOJP01000001">
    <property type="protein sequence ID" value="KEI70237.1"/>
    <property type="molecule type" value="Genomic_DNA"/>
</dbReference>
<gene>
    <name evidence="7" type="ORF">GV64_05325</name>
</gene>
<dbReference type="Proteomes" id="UP000027997">
    <property type="component" value="Unassembled WGS sequence"/>
</dbReference>
<dbReference type="PRINTS" id="PR01438">
    <property type="entry name" value="UNVRSLSTRESS"/>
</dbReference>
<evidence type="ECO:0000256" key="3">
    <source>
        <dbReference type="ARBA" id="ARBA00022490"/>
    </source>
</evidence>
<evidence type="ECO:0000313" key="8">
    <source>
        <dbReference type="Proteomes" id="UP000027997"/>
    </source>
</evidence>
<evidence type="ECO:0000259" key="6">
    <source>
        <dbReference type="Pfam" id="PF00582"/>
    </source>
</evidence>
<dbReference type="PANTHER" id="PTHR47892:SF1">
    <property type="entry name" value="UNIVERSAL STRESS PROTEIN E"/>
    <property type="match status" value="1"/>
</dbReference>
<organism evidence="7 8">
    <name type="scientific">Endozoicomonas elysicola</name>
    <dbReference type="NCBI Taxonomy" id="305900"/>
    <lineage>
        <taxon>Bacteria</taxon>
        <taxon>Pseudomonadati</taxon>
        <taxon>Pseudomonadota</taxon>
        <taxon>Gammaproteobacteria</taxon>
        <taxon>Oceanospirillales</taxon>
        <taxon>Endozoicomonadaceae</taxon>
        <taxon>Endozoicomonas</taxon>
    </lineage>
</organism>
<keyword evidence="3" id="KW-0963">Cytoplasm</keyword>
<proteinExistence type="inferred from homology"/>
<comment type="caution">
    <text evidence="7">The sequence shown here is derived from an EMBL/GenBank/DDBJ whole genome shotgun (WGS) entry which is preliminary data.</text>
</comment>
<evidence type="ECO:0000256" key="4">
    <source>
        <dbReference type="ARBA" id="ARBA00037131"/>
    </source>
</evidence>